<evidence type="ECO:0000256" key="3">
    <source>
        <dbReference type="SAM" id="MobiDB-lite"/>
    </source>
</evidence>
<evidence type="ECO:0000313" key="4">
    <source>
        <dbReference type="EMBL" id="PSB01341.1"/>
    </source>
</evidence>
<keyword evidence="5" id="KW-1185">Reference proteome</keyword>
<dbReference type="PANTHER" id="PTHR43800">
    <property type="entry name" value="PEPTIDYL-LYSINE N-ACETYLTRANSFERASE YJAB"/>
    <property type="match status" value="1"/>
</dbReference>
<evidence type="ECO:0000313" key="5">
    <source>
        <dbReference type="Proteomes" id="UP000238762"/>
    </source>
</evidence>
<comment type="caution">
    <text evidence="4">The sequence shown here is derived from an EMBL/GenBank/DDBJ whole genome shotgun (WGS) entry which is preliminary data.</text>
</comment>
<dbReference type="InterPro" id="IPR016181">
    <property type="entry name" value="Acyl_CoA_acyltransferase"/>
</dbReference>
<dbReference type="Gene3D" id="3.40.630.30">
    <property type="match status" value="1"/>
</dbReference>
<dbReference type="Proteomes" id="UP000238762">
    <property type="component" value="Unassembled WGS sequence"/>
</dbReference>
<sequence>MKASANHNLVTIRPLQYRDLDAIKQLWANEGETSTPEQFQQLRRWYGPLKLLSWFPNPYQHQFRAYVALEQQQVRGLIQVSPFNRTRSTWRVEQLVVAPSSAFDLPESTLTPNEVGNQLLRHCFQSVVEAHNWVVEVDINDKLALGLYRQTGFQPLAELTYWAIAPEILETLAVREADLPNLLPVTNADAQLLYQLDTVAMPPLLRQVFDRQIHDFKSTIFQSVLNTVNRWLQPERPFSGYVFELQRQAAIGYFKMWAVRQDNCPHKAELTVHPAYTWLYPELLSQMAKLLENAPSKPLHLASADYQPEREEYLTQLGAERIEHTLLMSRSVWHKVREAKTISLEALHFSEMLKSLQPSRQPIPSPITEKSSPLRSSQISPNLEISGSSAQSSPNLNEDSSGNQLPEAQN</sequence>
<accession>A0A2T1BZB5</accession>
<reference evidence="4 5" key="2">
    <citation type="submission" date="2018-03" db="EMBL/GenBank/DDBJ databases">
        <title>The ancient ancestry and fast evolution of plastids.</title>
        <authorList>
            <person name="Moore K.R."/>
            <person name="Magnabosco C."/>
            <person name="Momper L."/>
            <person name="Gold D.A."/>
            <person name="Bosak T."/>
            <person name="Fournier G.P."/>
        </authorList>
    </citation>
    <scope>NUCLEOTIDE SEQUENCE [LARGE SCALE GENOMIC DNA]</scope>
    <source>
        <strain evidence="4 5">CCAP 1448/3</strain>
    </source>
</reference>
<gene>
    <name evidence="4" type="ORF">C7B64_18915</name>
</gene>
<proteinExistence type="predicted"/>
<dbReference type="PANTHER" id="PTHR43800:SF1">
    <property type="entry name" value="PEPTIDYL-LYSINE N-ACETYLTRANSFERASE YJAB"/>
    <property type="match status" value="1"/>
</dbReference>
<dbReference type="GO" id="GO:0016746">
    <property type="term" value="F:acyltransferase activity"/>
    <property type="evidence" value="ECO:0007669"/>
    <property type="project" value="UniProtKB-KW"/>
</dbReference>
<keyword evidence="1 4" id="KW-0808">Transferase</keyword>
<organism evidence="4 5">
    <name type="scientific">Merismopedia glauca CCAP 1448/3</name>
    <dbReference type="NCBI Taxonomy" id="1296344"/>
    <lineage>
        <taxon>Bacteria</taxon>
        <taxon>Bacillati</taxon>
        <taxon>Cyanobacteriota</taxon>
        <taxon>Cyanophyceae</taxon>
        <taxon>Synechococcales</taxon>
        <taxon>Merismopediaceae</taxon>
        <taxon>Merismopedia</taxon>
    </lineage>
</organism>
<evidence type="ECO:0000256" key="1">
    <source>
        <dbReference type="ARBA" id="ARBA00022679"/>
    </source>
</evidence>
<protein>
    <submittedName>
        <fullName evidence="4">GNAT family N-acetyltransferase</fullName>
    </submittedName>
</protein>
<dbReference type="OrthoDB" id="551341at2"/>
<dbReference type="EMBL" id="PVWJ01000114">
    <property type="protein sequence ID" value="PSB01341.1"/>
    <property type="molecule type" value="Genomic_DNA"/>
</dbReference>
<dbReference type="SUPFAM" id="SSF55729">
    <property type="entry name" value="Acyl-CoA N-acyltransferases (Nat)"/>
    <property type="match status" value="2"/>
</dbReference>
<evidence type="ECO:0000256" key="2">
    <source>
        <dbReference type="ARBA" id="ARBA00023315"/>
    </source>
</evidence>
<keyword evidence="2" id="KW-0012">Acyltransferase</keyword>
<feature type="region of interest" description="Disordered" evidence="3">
    <location>
        <begin position="357"/>
        <end position="410"/>
    </location>
</feature>
<dbReference type="AlphaFoldDB" id="A0A2T1BZB5"/>
<name>A0A2T1BZB5_9CYAN</name>
<reference evidence="4 5" key="1">
    <citation type="submission" date="2018-02" db="EMBL/GenBank/DDBJ databases">
        <authorList>
            <person name="Cohen D.B."/>
            <person name="Kent A.D."/>
        </authorList>
    </citation>
    <scope>NUCLEOTIDE SEQUENCE [LARGE SCALE GENOMIC DNA]</scope>
    <source>
        <strain evidence="4 5">CCAP 1448/3</strain>
    </source>
</reference>